<gene>
    <name evidence="2" type="ORF">D3874_01445</name>
</gene>
<proteinExistence type="predicted"/>
<keyword evidence="3" id="KW-1185">Reference proteome</keyword>
<reference evidence="2 3" key="1">
    <citation type="submission" date="2018-09" db="EMBL/GenBank/DDBJ databases">
        <authorList>
            <person name="Zhu H."/>
        </authorList>
    </citation>
    <scope>NUCLEOTIDE SEQUENCE [LARGE SCALE GENOMIC DNA]</scope>
    <source>
        <strain evidence="2 3">K1W22B-8</strain>
    </source>
</reference>
<dbReference type="Proteomes" id="UP000284605">
    <property type="component" value="Unassembled WGS sequence"/>
</dbReference>
<dbReference type="OrthoDB" id="7276678at2"/>
<dbReference type="AlphaFoldDB" id="A0A418WTH3"/>
<accession>A0A418WTH3</accession>
<evidence type="ECO:0000259" key="1">
    <source>
        <dbReference type="Pfam" id="PF07811"/>
    </source>
</evidence>
<comment type="caution">
    <text evidence="2">The sequence shown here is derived from an EMBL/GenBank/DDBJ whole genome shotgun (WGS) entry which is preliminary data.</text>
</comment>
<dbReference type="EMBL" id="QYUK01000008">
    <property type="protein sequence ID" value="RJF94528.1"/>
    <property type="molecule type" value="Genomic_DNA"/>
</dbReference>
<name>A0A418WTH3_9PROT</name>
<dbReference type="InterPro" id="IPR012495">
    <property type="entry name" value="TadE-like_dom"/>
</dbReference>
<dbReference type="Pfam" id="PF07811">
    <property type="entry name" value="TadE"/>
    <property type="match status" value="1"/>
</dbReference>
<evidence type="ECO:0000313" key="3">
    <source>
        <dbReference type="Proteomes" id="UP000284605"/>
    </source>
</evidence>
<feature type="domain" description="TadE-like" evidence="1">
    <location>
        <begin position="1"/>
        <end position="40"/>
    </location>
</feature>
<protein>
    <submittedName>
        <fullName evidence="2">Pilus assembly protein</fullName>
    </submittedName>
</protein>
<evidence type="ECO:0000313" key="2">
    <source>
        <dbReference type="EMBL" id="RJF94528.1"/>
    </source>
</evidence>
<sequence>MIEFAMVSTLLVTMLFGILTYGEVLAHYIQLRYAVGEISRQMAVGEDENARSATFTNLHDKMVDAFKSDAVTATCASFKITPTGAGADAKVLVEGSYQLTDACRFMPAVVPLPTSLTTLSVSNLVSVRGGV</sequence>
<dbReference type="RefSeq" id="WP_119775681.1">
    <property type="nucleotide sequence ID" value="NZ_QYUK01000008.1"/>
</dbReference>
<organism evidence="2 3">
    <name type="scientific">Oleomonas cavernae</name>
    <dbReference type="NCBI Taxonomy" id="2320859"/>
    <lineage>
        <taxon>Bacteria</taxon>
        <taxon>Pseudomonadati</taxon>
        <taxon>Pseudomonadota</taxon>
        <taxon>Alphaproteobacteria</taxon>
        <taxon>Acetobacterales</taxon>
        <taxon>Acetobacteraceae</taxon>
        <taxon>Oleomonas</taxon>
    </lineage>
</organism>